<dbReference type="GO" id="GO:0016740">
    <property type="term" value="F:transferase activity"/>
    <property type="evidence" value="ECO:0007669"/>
    <property type="project" value="UniProtKB-KW"/>
</dbReference>
<dbReference type="InterPro" id="IPR016181">
    <property type="entry name" value="Acyl_CoA_acyltransferase"/>
</dbReference>
<gene>
    <name evidence="1" type="ORF">BS101_13855</name>
</gene>
<evidence type="ECO:0000313" key="2">
    <source>
        <dbReference type="Proteomes" id="UP000184604"/>
    </source>
</evidence>
<dbReference type="Proteomes" id="UP000184604">
    <property type="component" value="Chromosome"/>
</dbReference>
<organism evidence="1 2">
    <name type="scientific">Clostridium kluyveri</name>
    <dbReference type="NCBI Taxonomy" id="1534"/>
    <lineage>
        <taxon>Bacteria</taxon>
        <taxon>Bacillati</taxon>
        <taxon>Bacillota</taxon>
        <taxon>Clostridia</taxon>
        <taxon>Eubacteriales</taxon>
        <taxon>Clostridiaceae</taxon>
        <taxon>Clostridium</taxon>
    </lineage>
</organism>
<name>A0A1L5F9P7_CLOKL</name>
<dbReference type="OrthoDB" id="9804948at2"/>
<sequence>MEFKFIDKNEYLKRISEFQKLFRSCFTREMPEEFLRWRYIDNPMKDMLVNAALENNKIIANYSVSPCKICINGNIEKAALSMTTMTHPNFRGKGLFPKLAKGLYKRMEESGYKAVIGFPNSNSHLIFVNKLNWKDIYEIPTMKLNLLNISNLNNYKNFNVINDKKFLLDYSGLINNNNNKIRIYKDLDYLKWRFRDNPINKYDNYVVVQGQTVISSIITKKFNNYEIDIVEINSLDDCYTKEILEWVIEKGKNNNFKYINMWCQLNDNVHEIAERIGFVNCEPISYFGVKDFKEESTDLSIYNNWNIQMGDSDVY</sequence>
<proteinExistence type="predicted"/>
<keyword evidence="1" id="KW-0808">Transferase</keyword>
<reference evidence="1 2" key="1">
    <citation type="submission" date="2016-12" db="EMBL/GenBank/DDBJ databases">
        <title>Complete genome sequence of Clostridium kluyveri JZZ isolated from the pit mud of a Chinese flavor liquor-making factory.</title>
        <authorList>
            <person name="Wang Y."/>
        </authorList>
    </citation>
    <scope>NUCLEOTIDE SEQUENCE [LARGE SCALE GENOMIC DNA]</scope>
    <source>
        <strain evidence="1 2">JZZ</strain>
    </source>
</reference>
<protein>
    <submittedName>
        <fullName evidence="1">GNAT family N-acetyltransferase</fullName>
    </submittedName>
</protein>
<dbReference type="AlphaFoldDB" id="A0A1L5F9P7"/>
<evidence type="ECO:0000313" key="1">
    <source>
        <dbReference type="EMBL" id="APM39741.1"/>
    </source>
</evidence>
<dbReference type="RefSeq" id="WP_073539357.1">
    <property type="nucleotide sequence ID" value="NZ_CP018335.1"/>
</dbReference>
<dbReference type="EMBL" id="CP018335">
    <property type="protein sequence ID" value="APM39741.1"/>
    <property type="molecule type" value="Genomic_DNA"/>
</dbReference>
<dbReference type="SUPFAM" id="SSF55729">
    <property type="entry name" value="Acyl-CoA N-acyltransferases (Nat)"/>
    <property type="match status" value="1"/>
</dbReference>
<dbReference type="Gene3D" id="3.40.630.30">
    <property type="match status" value="1"/>
</dbReference>
<dbReference type="Pfam" id="PF13527">
    <property type="entry name" value="Acetyltransf_9"/>
    <property type="match status" value="1"/>
</dbReference>
<accession>A0A1L5F9P7</accession>